<keyword evidence="1" id="KW-0472">Membrane</keyword>
<organism evidence="2">
    <name type="scientific">marine sediment metagenome</name>
    <dbReference type="NCBI Taxonomy" id="412755"/>
    <lineage>
        <taxon>unclassified sequences</taxon>
        <taxon>metagenomes</taxon>
        <taxon>ecological metagenomes</taxon>
    </lineage>
</organism>
<gene>
    <name evidence="2" type="ORF">LCGC14_2844490</name>
</gene>
<evidence type="ECO:0000313" key="2">
    <source>
        <dbReference type="EMBL" id="KKK78346.1"/>
    </source>
</evidence>
<keyword evidence="1" id="KW-1133">Transmembrane helix</keyword>
<reference evidence="2" key="1">
    <citation type="journal article" date="2015" name="Nature">
        <title>Complex archaea that bridge the gap between prokaryotes and eukaryotes.</title>
        <authorList>
            <person name="Spang A."/>
            <person name="Saw J.H."/>
            <person name="Jorgensen S.L."/>
            <person name="Zaremba-Niedzwiedzka K."/>
            <person name="Martijn J."/>
            <person name="Lind A.E."/>
            <person name="van Eijk R."/>
            <person name="Schleper C."/>
            <person name="Guy L."/>
            <person name="Ettema T.J."/>
        </authorList>
    </citation>
    <scope>NUCLEOTIDE SEQUENCE</scope>
</reference>
<sequence>MREIDFIPLWYKAGRKRRVSYHRQYAVMGSVFALMLIWSFISGLSISNAKADIRSIEDKINTQIATFDEFNRLENTINGISNKAEILTKLDTGVDISAVIAEVSFILSERIVLSGFELSNELFTDKSGKSSSRVSIGSRMAREKSSLPENNTRFLVTIAGVAADASDVAGLIAKLEDSAYFCRIIPGFSRNREISGHLATEFEIKCYIANYIERKQTGS</sequence>
<evidence type="ECO:0000256" key="1">
    <source>
        <dbReference type="SAM" id="Phobius"/>
    </source>
</evidence>
<dbReference type="EMBL" id="LAZR01054529">
    <property type="protein sequence ID" value="KKK78346.1"/>
    <property type="molecule type" value="Genomic_DNA"/>
</dbReference>
<proteinExistence type="predicted"/>
<comment type="caution">
    <text evidence="2">The sequence shown here is derived from an EMBL/GenBank/DDBJ whole genome shotgun (WGS) entry which is preliminary data.</text>
</comment>
<keyword evidence="1" id="KW-0812">Transmembrane</keyword>
<accession>A0A0F9B1A1</accession>
<feature type="transmembrane region" description="Helical" evidence="1">
    <location>
        <begin position="25"/>
        <end position="46"/>
    </location>
</feature>
<name>A0A0F9B1A1_9ZZZZ</name>
<protein>
    <submittedName>
        <fullName evidence="2">Uncharacterized protein</fullName>
    </submittedName>
</protein>
<dbReference type="AlphaFoldDB" id="A0A0F9B1A1"/>